<keyword evidence="3" id="KW-0450">Lipoyl</keyword>
<dbReference type="Pfam" id="PF00364">
    <property type="entry name" value="Biotin_lipoyl"/>
    <property type="match status" value="1"/>
</dbReference>
<dbReference type="CDD" id="cd06849">
    <property type="entry name" value="lipoyl_domain"/>
    <property type="match status" value="1"/>
</dbReference>
<feature type="compositionally biased region" description="Basic residues" evidence="5">
    <location>
        <begin position="121"/>
        <end position="130"/>
    </location>
</feature>
<dbReference type="PANTHER" id="PTHR43178">
    <property type="entry name" value="DIHYDROLIPOAMIDE ACETYLTRANSFERASE COMPONENT OF PYRUVATE DEHYDROGENASE COMPLEX"/>
    <property type="match status" value="1"/>
</dbReference>
<evidence type="ECO:0000313" key="7">
    <source>
        <dbReference type="EMBL" id="MDS1271006.1"/>
    </source>
</evidence>
<keyword evidence="8" id="KW-1185">Reference proteome</keyword>
<dbReference type="Proteomes" id="UP001250214">
    <property type="component" value="Unassembled WGS sequence"/>
</dbReference>
<sequence length="130" mass="13577">MSEQTFVLPDLGEGLVEATVVEWLVTPGQHVERNEAMVEVETTKSTVEIPSPCSGTVTQLHAEPGTVVPVGAPLVSFSGDDPGTSTDSTETATGAAEGREHGSDSAGIVGTVPTGSEPRQRRVRLRPPEE</sequence>
<dbReference type="PROSITE" id="PS00189">
    <property type="entry name" value="LIPOYL"/>
    <property type="match status" value="1"/>
</dbReference>
<dbReference type="InterPro" id="IPR011053">
    <property type="entry name" value="Single_hybrid_motif"/>
</dbReference>
<comment type="cofactor">
    <cofactor evidence="1">
        <name>(R)-lipoate</name>
        <dbReference type="ChEBI" id="CHEBI:83088"/>
    </cofactor>
</comment>
<proteinExistence type="predicted"/>
<evidence type="ECO:0000256" key="4">
    <source>
        <dbReference type="ARBA" id="ARBA00023315"/>
    </source>
</evidence>
<dbReference type="InterPro" id="IPR050743">
    <property type="entry name" value="2-oxoacid_DH_E2_comp"/>
</dbReference>
<dbReference type="PANTHER" id="PTHR43178:SF5">
    <property type="entry name" value="LIPOAMIDE ACYLTRANSFERASE COMPONENT OF BRANCHED-CHAIN ALPHA-KETO ACID DEHYDROGENASE COMPLEX, MITOCHONDRIAL"/>
    <property type="match status" value="1"/>
</dbReference>
<feature type="region of interest" description="Disordered" evidence="5">
    <location>
        <begin position="71"/>
        <end position="130"/>
    </location>
</feature>
<keyword evidence="4" id="KW-0012">Acyltransferase</keyword>
<accession>A0ABU2H6S5</accession>
<dbReference type="Gene3D" id="2.40.50.100">
    <property type="match status" value="1"/>
</dbReference>
<evidence type="ECO:0000259" key="6">
    <source>
        <dbReference type="PROSITE" id="PS50968"/>
    </source>
</evidence>
<evidence type="ECO:0000256" key="3">
    <source>
        <dbReference type="ARBA" id="ARBA00022823"/>
    </source>
</evidence>
<evidence type="ECO:0000313" key="8">
    <source>
        <dbReference type="Proteomes" id="UP001250214"/>
    </source>
</evidence>
<dbReference type="RefSeq" id="WP_310912559.1">
    <property type="nucleotide sequence ID" value="NZ_JAVLVT010000005.1"/>
</dbReference>
<name>A0ABU2H6S5_9ACTN</name>
<evidence type="ECO:0000256" key="1">
    <source>
        <dbReference type="ARBA" id="ARBA00001938"/>
    </source>
</evidence>
<comment type="caution">
    <text evidence="7">The sequence shown here is derived from an EMBL/GenBank/DDBJ whole genome shotgun (WGS) entry which is preliminary data.</text>
</comment>
<gene>
    <name evidence="7" type="ORF">RIF23_11925</name>
</gene>
<feature type="domain" description="Lipoyl-binding" evidence="6">
    <location>
        <begin position="3"/>
        <end position="78"/>
    </location>
</feature>
<organism evidence="7 8">
    <name type="scientific">Lipingzhangella rawalii</name>
    <dbReference type="NCBI Taxonomy" id="2055835"/>
    <lineage>
        <taxon>Bacteria</taxon>
        <taxon>Bacillati</taxon>
        <taxon>Actinomycetota</taxon>
        <taxon>Actinomycetes</taxon>
        <taxon>Streptosporangiales</taxon>
        <taxon>Nocardiopsidaceae</taxon>
        <taxon>Lipingzhangella</taxon>
    </lineage>
</organism>
<feature type="compositionally biased region" description="Polar residues" evidence="5">
    <location>
        <begin position="83"/>
        <end position="92"/>
    </location>
</feature>
<keyword evidence="2" id="KW-0808">Transferase</keyword>
<reference evidence="8" key="1">
    <citation type="submission" date="2023-07" db="EMBL/GenBank/DDBJ databases">
        <title>Novel species in the genus Lipingzhangella isolated from Sambhar Salt Lake.</title>
        <authorList>
            <person name="Jiya N."/>
            <person name="Kajale S."/>
            <person name="Sharma A."/>
        </authorList>
    </citation>
    <scope>NUCLEOTIDE SEQUENCE [LARGE SCALE GENOMIC DNA]</scope>
    <source>
        <strain evidence="8">LS1_29</strain>
    </source>
</reference>
<dbReference type="EMBL" id="JAVLVT010000005">
    <property type="protein sequence ID" value="MDS1271006.1"/>
    <property type="molecule type" value="Genomic_DNA"/>
</dbReference>
<protein>
    <submittedName>
        <fullName evidence="7">Biotin/lipoyl-containing protein</fullName>
    </submittedName>
</protein>
<dbReference type="SUPFAM" id="SSF51230">
    <property type="entry name" value="Single hybrid motif"/>
    <property type="match status" value="1"/>
</dbReference>
<dbReference type="PROSITE" id="PS50968">
    <property type="entry name" value="BIOTINYL_LIPOYL"/>
    <property type="match status" value="1"/>
</dbReference>
<dbReference type="InterPro" id="IPR000089">
    <property type="entry name" value="Biotin_lipoyl"/>
</dbReference>
<evidence type="ECO:0000256" key="2">
    <source>
        <dbReference type="ARBA" id="ARBA00022679"/>
    </source>
</evidence>
<evidence type="ECO:0000256" key="5">
    <source>
        <dbReference type="SAM" id="MobiDB-lite"/>
    </source>
</evidence>
<dbReference type="InterPro" id="IPR003016">
    <property type="entry name" value="2-oxoA_DH_lipoyl-BS"/>
</dbReference>